<evidence type="ECO:0000256" key="2">
    <source>
        <dbReference type="SAM" id="MobiDB-lite"/>
    </source>
</evidence>
<dbReference type="Pfam" id="PF07554">
    <property type="entry name" value="FIVAR"/>
    <property type="match status" value="8"/>
</dbReference>
<dbReference type="SUPFAM" id="SSF49899">
    <property type="entry name" value="Concanavalin A-like lectins/glucanases"/>
    <property type="match status" value="1"/>
</dbReference>
<keyword evidence="3" id="KW-1133">Transmembrane helix</keyword>
<dbReference type="EMBL" id="BAABZQ010000001">
    <property type="protein sequence ID" value="GAA6499372.1"/>
    <property type="molecule type" value="Genomic_DNA"/>
</dbReference>
<feature type="domain" description="Bacterial Ig-like" evidence="4">
    <location>
        <begin position="1284"/>
        <end position="1334"/>
    </location>
</feature>
<dbReference type="Gene3D" id="2.60.120.200">
    <property type="match status" value="1"/>
</dbReference>
<dbReference type="Gene3D" id="2.60.120.260">
    <property type="entry name" value="Galactose-binding domain-like"/>
    <property type="match status" value="4"/>
</dbReference>
<name>A0ABQ0BSH6_9FIRM</name>
<evidence type="ECO:0000256" key="3">
    <source>
        <dbReference type="SAM" id="Phobius"/>
    </source>
</evidence>
<keyword evidence="3" id="KW-0812">Transmembrane</keyword>
<protein>
    <recommendedName>
        <fullName evidence="4">Bacterial Ig-like domain-containing protein</fullName>
    </recommendedName>
</protein>
<feature type="coiled-coil region" evidence="1">
    <location>
        <begin position="2271"/>
        <end position="2378"/>
    </location>
</feature>
<dbReference type="Gene3D" id="1.20.1270.90">
    <property type="entry name" value="AF1782-like"/>
    <property type="match status" value="4"/>
</dbReference>
<evidence type="ECO:0000256" key="1">
    <source>
        <dbReference type="SAM" id="Coils"/>
    </source>
</evidence>
<dbReference type="RefSeq" id="WP_390423589.1">
    <property type="nucleotide sequence ID" value="NZ_BAABZQ010000001.1"/>
</dbReference>
<dbReference type="Pfam" id="PF18951">
    <property type="entry name" value="DUF5695"/>
    <property type="match status" value="2"/>
</dbReference>
<organism evidence="5 6">
    <name type="scientific">Blautia parvula</name>
    <dbReference type="NCBI Taxonomy" id="2877527"/>
    <lineage>
        <taxon>Bacteria</taxon>
        <taxon>Bacillati</taxon>
        <taxon>Bacillota</taxon>
        <taxon>Clostridia</taxon>
        <taxon>Lachnospirales</taxon>
        <taxon>Lachnospiraceae</taxon>
        <taxon>Blautia</taxon>
    </lineage>
</organism>
<keyword evidence="1" id="KW-0175">Coiled coil</keyword>
<dbReference type="Gene3D" id="2.60.40.10">
    <property type="entry name" value="Immunoglobulins"/>
    <property type="match status" value="1"/>
</dbReference>
<feature type="transmembrane region" description="Helical" evidence="3">
    <location>
        <begin position="2611"/>
        <end position="2629"/>
    </location>
</feature>
<feature type="region of interest" description="Disordered" evidence="2">
    <location>
        <begin position="2567"/>
        <end position="2607"/>
    </location>
</feature>
<dbReference type="InterPro" id="IPR013320">
    <property type="entry name" value="ConA-like_dom_sf"/>
</dbReference>
<dbReference type="Pfam" id="PF07532">
    <property type="entry name" value="Big_4"/>
    <property type="match status" value="1"/>
</dbReference>
<dbReference type="Pfam" id="PF13385">
    <property type="entry name" value="Laminin_G_3"/>
    <property type="match status" value="1"/>
</dbReference>
<keyword evidence="3" id="KW-0472">Membrane</keyword>
<dbReference type="Pfam" id="PF22352">
    <property type="entry name" value="K319L-like_PKD"/>
    <property type="match status" value="1"/>
</dbReference>
<gene>
    <name evidence="5" type="ORF">K340107D12_21880</name>
</gene>
<dbReference type="InterPro" id="IPR043750">
    <property type="entry name" value="DUF5695"/>
</dbReference>
<evidence type="ECO:0000313" key="5">
    <source>
        <dbReference type="EMBL" id="GAA6499372.1"/>
    </source>
</evidence>
<keyword evidence="6" id="KW-1185">Reference proteome</keyword>
<feature type="compositionally biased region" description="Gly residues" evidence="2">
    <location>
        <begin position="2581"/>
        <end position="2598"/>
    </location>
</feature>
<proteinExistence type="predicted"/>
<dbReference type="Proteomes" id="UP001600941">
    <property type="component" value="Unassembled WGS sequence"/>
</dbReference>
<dbReference type="Gene3D" id="1.20.1270.70">
    <property type="entry name" value="Designed single chain three-helix bundle"/>
    <property type="match status" value="4"/>
</dbReference>
<dbReference type="InterPro" id="IPR013783">
    <property type="entry name" value="Ig-like_fold"/>
</dbReference>
<accession>A0ABQ0BSH6</accession>
<reference evidence="5 6" key="1">
    <citation type="submission" date="2024-04" db="EMBL/GenBank/DDBJ databases">
        <title>Defined microbial consortia suppress multidrug-resistant proinflammatory Enterobacteriaceae via ecological control.</title>
        <authorList>
            <person name="Furuichi M."/>
            <person name="Kawaguchi T."/>
            <person name="Pust M."/>
            <person name="Yasuma K."/>
            <person name="Plichta D."/>
            <person name="Hasegawa N."/>
            <person name="Ohya T."/>
            <person name="Bhattarai S."/>
            <person name="Sasajima S."/>
            <person name="Aoto Y."/>
            <person name="Tuganbaev T."/>
            <person name="Yaginuma M."/>
            <person name="Ueda M."/>
            <person name="Okahashi N."/>
            <person name="Amafuji K."/>
            <person name="Kiridooshi Y."/>
            <person name="Sugita K."/>
            <person name="Strazar M."/>
            <person name="Skelly A."/>
            <person name="Suda W."/>
            <person name="Hattori M."/>
            <person name="Nakamoto N."/>
            <person name="Caballero S."/>
            <person name="Norman J."/>
            <person name="Olle B."/>
            <person name="Tanoue T."/>
            <person name="Arita M."/>
            <person name="Bucci V."/>
            <person name="Atarashi K."/>
            <person name="Xavier R."/>
            <person name="Honda K."/>
        </authorList>
    </citation>
    <scope>NUCLEOTIDE SEQUENCE [LARGE SCALE GENOMIC DNA]</scope>
    <source>
        <strain evidence="6">k34-0107-D12</strain>
    </source>
</reference>
<evidence type="ECO:0000313" key="6">
    <source>
        <dbReference type="Proteomes" id="UP001600941"/>
    </source>
</evidence>
<evidence type="ECO:0000259" key="4">
    <source>
        <dbReference type="Pfam" id="PF07532"/>
    </source>
</evidence>
<sequence length="2635" mass="291583">MKKNQYALSGLSLALTAAMTLGTCLPYLGPIEIKAAAREFIAEKTDKGYHLRNEYFDVETGRYGEITSLKIVGDEYDTNYVMNVNDNPKQDTPAHEWMGDLMFKIKKSGEENWTEALTNSSDAGRSVELKDNKIVVTYDNTKTEGERAIRDFRLVETYSLADDQLRWEITVENTTDTDLIFGDFGVPLAFHEIWVNQGEAYETCTVDHSFVGKDSSYVYATRPSGEGHFLLMTPDTETGAGFEYQDHWQVGQRRAEEKEWCMDQADWANGLNVFYIHADAVSADEKSGNKGYMDSTSMTLEAGKSKTYAFEFTGVADEKEMKDTLYEEGIMDAVAVPGMTFARDMPAKMYLHTKVPSEDISFEFRCPHTNNLHRGTNTVSNNLPCEKTEDNTYAEFTETKVIDGEQYHIYNIAFGDLGQNDIIVNYRQNGKEKTTMLQFYMIDDLQSALNLHSDFLLKTQWDAPGAIQDKVFDDWMMDSKSKRGSFDGYWGWGDDWGYVHGEYLAEMNSYNPVEEQVQALDEYLDTAIWENLMQEHQEDFLIHDFLMPEPNGTPTYRGFAYPHIYNTYFSMYKIAEQYPDLIEYKEDADTYLLRCYHIMDALYNEGSVGYNWNTGLMGESTTPSIIQALKERGYEEEAENLESVMEKKFNNFANDKYPYISEYPYDNTSEEAVYTMAKMFGNEEVMAKVNEKTRACRGVQPIWYHYGNPTTICGENWFNFQYTASLAGYCMDDWLRRQDNGMSSEEAGFAQRINYAGKLANFTVINSGQIDADAENVGTAAWTYQAEMGNDTALGTGGGKLHNGWRQMSGEADLALFGAIRIASSDVAEDPVFGLLGYGCEVSDNGSSYEVTPLDGVYHRLNLINEQVSLELYRDQYSSAVVSKDGSSISLDIVNVTGQEHESNLDITGIPAGTYQVFVNGQTAGSFEAQDQTTTVALPIPEGDSAGIRIQPGELLNDTTPVVDAGKDTRVTMEEETVLHGMARDAAWLHRTPDVTWTAEEAPAGAKVTFANDKAVSTKVEFDKAGEYTLKLTAEGRSNTASDTVKITVEGIPQLPETIASYDFEEANVDTENKTVKDISGSGINAELKANVEFSEGKDGRGVSMDGEIGGYVKLKSGLTKYTKEATISMDIKLNGKQTNGTRLFEFGDMDDNLFYAACESANELSLNITNQKTKEVITAKSGVLLNPDAWQNIEVTLKDNRAVLYINGEAYAEIEDAEFDFSRLGTTQRSFLGRSYSESTPWLNGTYDNFKMLSKAMSAEEIKAAYGSDEAVTVTEVVVSPVVTSVGVAPEMPKTAKVEYSNGLCQYEQVTWNEIDKSSYAKKGEFEVSGRIDALELEVSTMVQVVEGKEQNIALLAVPTAVFDNPDDLGGVAGLNDGFDPANSNDKSHGVWHNWQGDQKGEAWVQYTWNAEVTITGTDAYYFTDGNFAPASVNFQYLDREGNWRDVENGDGFGIKLNQYNKTVFSPVTTTAFRMIMNPKTLGCGVIEWKVYGYSDESAADKKLLQAALDKAKALNLHIFEEGAEEILNTAIAEAQAVFDNTEASQDEVDAAAARLERVMITLPVKDANLAYSATPSTSFISDWEKLSAVNDAVVPESSQDPDPSLYARYGTWGNESEYETVTYTWDTEVTLNESDIYFWYDGSTTTNGGINIPESYKYEYLDKEGNWNEVTEPTAYPTEIDGFNTTSFEPVTTKAFRVTMVKQDEDKNGKNGVGLMEWKVYGTIAKADKTALTEAVEEASGIETEIYTQETKTAFEKALADAKAVLADPDVSSEEVKLALSRLVKAQNNLEEKGGEGIRNLALGAKTDGLCNYDGLDGRLSDLGGLAALNDGAVPENSADQSSPVWHNWHDRYGSENQVLNGWVSYTWDEPVVLDSTNVYYFRNGSGDFLPKAVQFEYLDEEGIWNAVTGAEGLGCEADRFNTTTFDRITTTAIRMNMEPALREENQEDPSRGTGVLEWQVMGIYAKELPNKDTLRKAVEAAEEKQETDYTEDSWKIFDRALKNAKEVLNDIYTDQEQVDNALDSLMEAMENLTEAGTESGVRNMAACAAAEGLCSYDGQDGRPYDLGGLAALNDGAVPENSADTANGAWHNWLDRYDENGSIQDGWVSYTWEKPVVLEGSSVYFFQNGNGDFLPASAQIEYLSEEGTWLPVSENRMGCDADTFNTITFDKITTTSIRMIMKPALREGSEEDPSRGTGVLEWQAMGRYADEIKENADKTLLKEALAEAAGKQQADYTGASWEAFRKAYEKAKDIYADTDADQTLVNAVLAELNDAISGLTEKADLTELNSMIARAEKKTEDAYTEETWNLFAEALTAAKAAAEKEDITQEEADNARDALRSAMENLEKKDADVVNKEALKAAIEEAEKKEESKYTKESWEGFARAWKAAKEVFENEAATAEQVEEQTALLNAAMAALVLREKDPEDPEQEADKAALAKLVEKANGFTRADYTEDTWAVFDLALVNAQKVLADKAADQETVDKAGKDLQAAMNQLVKVNNESSLDLSRIKALIQKAEKLEKEDYTAASFQTFSQALKEAKAILDADGASQSDVDKKAQALEKAMKNLKKKSGSGPKAPGNTGGKGSSGKGSGSGSGNGAKSVKTGDETPILPFAGVAVLSLAGIVCLLKRRRTE</sequence>
<dbReference type="InterPro" id="IPR011081">
    <property type="entry name" value="Big_4"/>
</dbReference>
<comment type="caution">
    <text evidence="5">The sequence shown here is derived from an EMBL/GenBank/DDBJ whole genome shotgun (WGS) entry which is preliminary data.</text>
</comment>